<feature type="transmembrane region" description="Helical" evidence="8">
    <location>
        <begin position="324"/>
        <end position="344"/>
    </location>
</feature>
<evidence type="ECO:0000256" key="3">
    <source>
        <dbReference type="ARBA" id="ARBA00022676"/>
    </source>
</evidence>
<evidence type="ECO:0000256" key="5">
    <source>
        <dbReference type="ARBA" id="ARBA00022692"/>
    </source>
</evidence>
<dbReference type="GeneID" id="43276735"/>
<feature type="transmembrane region" description="Helical" evidence="8">
    <location>
        <begin position="233"/>
        <end position="252"/>
    </location>
</feature>
<keyword evidence="4 10" id="KW-0808">Transferase</keyword>
<feature type="transmembrane region" description="Helical" evidence="8">
    <location>
        <begin position="197"/>
        <end position="221"/>
    </location>
</feature>
<dbReference type="Pfam" id="PF13231">
    <property type="entry name" value="PMT_2"/>
    <property type="match status" value="1"/>
</dbReference>
<protein>
    <submittedName>
        <fullName evidence="10">Mannosyltransferase</fullName>
    </submittedName>
</protein>
<dbReference type="InterPro" id="IPR038731">
    <property type="entry name" value="RgtA/B/C-like"/>
</dbReference>
<name>A0A1C6TW92_9ACTN</name>
<gene>
    <name evidence="10" type="ORF">GA0070603_0047</name>
</gene>
<keyword evidence="5 8" id="KW-0812">Transmembrane</keyword>
<dbReference type="OrthoDB" id="5318634at2"/>
<accession>A0A1C6TW92</accession>
<dbReference type="Proteomes" id="UP000198605">
    <property type="component" value="Unassembled WGS sequence"/>
</dbReference>
<dbReference type="GO" id="GO:0005886">
    <property type="term" value="C:plasma membrane"/>
    <property type="evidence" value="ECO:0007669"/>
    <property type="project" value="UniProtKB-SubCell"/>
</dbReference>
<evidence type="ECO:0000256" key="1">
    <source>
        <dbReference type="ARBA" id="ARBA00004651"/>
    </source>
</evidence>
<keyword evidence="6 8" id="KW-1133">Transmembrane helix</keyword>
<feature type="domain" description="Glycosyltransferase RgtA/B/C/D-like" evidence="9">
    <location>
        <begin position="102"/>
        <end position="249"/>
    </location>
</feature>
<dbReference type="AlphaFoldDB" id="A0A1C6TW92"/>
<reference evidence="11" key="1">
    <citation type="submission" date="2016-06" db="EMBL/GenBank/DDBJ databases">
        <authorList>
            <person name="Varghese N."/>
            <person name="Submissions Spin"/>
        </authorList>
    </citation>
    <scope>NUCLEOTIDE SEQUENCE [LARGE SCALE GENOMIC DNA]</scope>
    <source>
        <strain evidence="11">DSM 44151</strain>
    </source>
</reference>
<evidence type="ECO:0000256" key="7">
    <source>
        <dbReference type="ARBA" id="ARBA00023136"/>
    </source>
</evidence>
<sequence length="490" mass="50859">MMDADTMVLPRIGPGEIRVEDPWGEDRAVGSRARANRPPADTSRWRLAAWLLPALLAGALGVVGAGTPGLRLAELATWRAATSPWPDRLPGGDVTLVPYHLLMRAWAAAFGASDLALRVPSLLAVTAAAALVGALAARMFAPGAGVLAGVIFAVLPSVTRYAQEAQPYALALFAAALATWFLLPAMDRPSLRRLAPYAAAVVLLGLCHAVALLLLVAHGWVVLAFRRGAAGRWLAAAALGALPAAALLWSGVRAGGQIAPAARPDLSALAATPGELFGVAALGAVLLGLALFSLPLRHAAAVCTAWAVVPPLGLLLVAQATPVWSPSSLLFTLPAWAVLAAAALSRVRARWWVVAPVALALIGAPAQEALRAPDGHGQATREVAEIVGARRLPGDGAVYGDADARTLVARYLPADRRPTDLLAAAPGHGCAGCLWGVRRLWVIRPGDRTDPVPPVGGATERLLRTGYRVAQVWHPTGFTVALLVDERGAL</sequence>
<evidence type="ECO:0000313" key="11">
    <source>
        <dbReference type="Proteomes" id="UP000198605"/>
    </source>
</evidence>
<keyword evidence="2" id="KW-1003">Cell membrane</keyword>
<evidence type="ECO:0000259" key="9">
    <source>
        <dbReference type="Pfam" id="PF13231"/>
    </source>
</evidence>
<evidence type="ECO:0000256" key="2">
    <source>
        <dbReference type="ARBA" id="ARBA00022475"/>
    </source>
</evidence>
<feature type="transmembrane region" description="Helical" evidence="8">
    <location>
        <begin position="122"/>
        <end position="155"/>
    </location>
</feature>
<dbReference type="PANTHER" id="PTHR33908:SF11">
    <property type="entry name" value="MEMBRANE PROTEIN"/>
    <property type="match status" value="1"/>
</dbReference>
<dbReference type="GO" id="GO:0016763">
    <property type="term" value="F:pentosyltransferase activity"/>
    <property type="evidence" value="ECO:0007669"/>
    <property type="project" value="TreeGrafter"/>
</dbReference>
<dbReference type="EMBL" id="FMIB01000002">
    <property type="protein sequence ID" value="SCL45949.1"/>
    <property type="molecule type" value="Genomic_DNA"/>
</dbReference>
<dbReference type="RefSeq" id="WP_091305452.1">
    <property type="nucleotide sequence ID" value="NZ_FMIB01000002.1"/>
</dbReference>
<dbReference type="PANTHER" id="PTHR33908">
    <property type="entry name" value="MANNOSYLTRANSFERASE YKCB-RELATED"/>
    <property type="match status" value="1"/>
</dbReference>
<dbReference type="GO" id="GO:0009103">
    <property type="term" value="P:lipopolysaccharide biosynthetic process"/>
    <property type="evidence" value="ECO:0007669"/>
    <property type="project" value="UniProtKB-ARBA"/>
</dbReference>
<evidence type="ECO:0000256" key="4">
    <source>
        <dbReference type="ARBA" id="ARBA00022679"/>
    </source>
</evidence>
<evidence type="ECO:0000313" key="10">
    <source>
        <dbReference type="EMBL" id="SCL45949.1"/>
    </source>
</evidence>
<dbReference type="InterPro" id="IPR050297">
    <property type="entry name" value="LipidA_mod_glycosyltrf_83"/>
</dbReference>
<keyword evidence="7 8" id="KW-0472">Membrane</keyword>
<keyword evidence="11" id="KW-1185">Reference proteome</keyword>
<proteinExistence type="predicted"/>
<feature type="transmembrane region" description="Helical" evidence="8">
    <location>
        <begin position="299"/>
        <end position="318"/>
    </location>
</feature>
<keyword evidence="3 10" id="KW-0328">Glycosyltransferase</keyword>
<feature type="transmembrane region" description="Helical" evidence="8">
    <location>
        <begin position="167"/>
        <end position="185"/>
    </location>
</feature>
<dbReference type="STRING" id="47854.GA0070603_0047"/>
<organism evidence="10 11">
    <name type="scientific">Micromonospora chersina</name>
    <dbReference type="NCBI Taxonomy" id="47854"/>
    <lineage>
        <taxon>Bacteria</taxon>
        <taxon>Bacillati</taxon>
        <taxon>Actinomycetota</taxon>
        <taxon>Actinomycetes</taxon>
        <taxon>Micromonosporales</taxon>
        <taxon>Micromonosporaceae</taxon>
        <taxon>Micromonospora</taxon>
    </lineage>
</organism>
<feature type="transmembrane region" description="Helical" evidence="8">
    <location>
        <begin position="47"/>
        <end position="66"/>
    </location>
</feature>
<feature type="transmembrane region" description="Helical" evidence="8">
    <location>
        <begin position="272"/>
        <end position="292"/>
    </location>
</feature>
<evidence type="ECO:0000256" key="8">
    <source>
        <dbReference type="SAM" id="Phobius"/>
    </source>
</evidence>
<evidence type="ECO:0000256" key="6">
    <source>
        <dbReference type="ARBA" id="ARBA00022989"/>
    </source>
</evidence>
<comment type="subcellular location">
    <subcellularLocation>
        <location evidence="1">Cell membrane</location>
        <topology evidence="1">Multi-pass membrane protein</topology>
    </subcellularLocation>
</comment>